<name>X1V306_9ZZZZ</name>
<feature type="non-terminal residue" evidence="2">
    <location>
        <position position="38"/>
    </location>
</feature>
<comment type="caution">
    <text evidence="2">The sequence shown here is derived from an EMBL/GenBank/DDBJ whole genome shotgun (WGS) entry which is preliminary data.</text>
</comment>
<organism evidence="2">
    <name type="scientific">marine sediment metagenome</name>
    <dbReference type="NCBI Taxonomy" id="412755"/>
    <lineage>
        <taxon>unclassified sequences</taxon>
        <taxon>metagenomes</taxon>
        <taxon>ecological metagenomes</taxon>
    </lineage>
</organism>
<evidence type="ECO:0000256" key="1">
    <source>
        <dbReference type="SAM" id="MobiDB-lite"/>
    </source>
</evidence>
<reference evidence="2" key="1">
    <citation type="journal article" date="2014" name="Front. Microbiol.">
        <title>High frequency of phylogenetically diverse reductive dehalogenase-homologous genes in deep subseafloor sedimentary metagenomes.</title>
        <authorList>
            <person name="Kawai M."/>
            <person name="Futagami T."/>
            <person name="Toyoda A."/>
            <person name="Takaki Y."/>
            <person name="Nishi S."/>
            <person name="Hori S."/>
            <person name="Arai W."/>
            <person name="Tsubouchi T."/>
            <person name="Morono Y."/>
            <person name="Uchiyama I."/>
            <person name="Ito T."/>
            <person name="Fujiyama A."/>
            <person name="Inagaki F."/>
            <person name="Takami H."/>
        </authorList>
    </citation>
    <scope>NUCLEOTIDE SEQUENCE</scope>
    <source>
        <strain evidence="2">Expedition CK06-06</strain>
    </source>
</reference>
<evidence type="ECO:0000313" key="2">
    <source>
        <dbReference type="EMBL" id="GAJ24148.1"/>
    </source>
</evidence>
<protein>
    <submittedName>
        <fullName evidence="2">Uncharacterized protein</fullName>
    </submittedName>
</protein>
<feature type="region of interest" description="Disordered" evidence="1">
    <location>
        <begin position="11"/>
        <end position="38"/>
    </location>
</feature>
<dbReference type="Gene3D" id="3.40.50.12230">
    <property type="match status" value="1"/>
</dbReference>
<gene>
    <name evidence="2" type="ORF">S12H4_60705</name>
</gene>
<dbReference type="EMBL" id="BARW01040035">
    <property type="protein sequence ID" value="GAJ24148.1"/>
    <property type="molecule type" value="Genomic_DNA"/>
</dbReference>
<proteinExistence type="predicted"/>
<sequence length="38" mass="4302">MLIEVLPRWVKGELTPQPQNEAESTYSAPVSKEESEID</sequence>
<feature type="compositionally biased region" description="Polar residues" evidence="1">
    <location>
        <begin position="16"/>
        <end position="28"/>
    </location>
</feature>
<dbReference type="AlphaFoldDB" id="X1V306"/>
<accession>X1V306</accession>